<dbReference type="RefSeq" id="WP_315879363.1">
    <property type="nucleotide sequence ID" value="NZ_JAWCTQ010000025.1"/>
</dbReference>
<reference evidence="3 4" key="1">
    <citation type="submission" date="2023-09" db="EMBL/GenBank/DDBJ databases">
        <title>Streptomyces sp. nov.: A antagonism against Alternaria gaisen Producing Streptochlin, Isolated from Tamarix root soil.</title>
        <authorList>
            <person name="Chen Y."/>
        </authorList>
    </citation>
    <scope>NUCLEOTIDE SEQUENCE [LARGE SCALE GENOMIC DNA]</scope>
    <source>
        <strain evidence="3 4">TRM76323</strain>
    </source>
</reference>
<gene>
    <name evidence="3" type="ORF">RND61_19930</name>
</gene>
<comment type="caution">
    <text evidence="3">The sequence shown here is derived from an EMBL/GenBank/DDBJ whole genome shotgun (WGS) entry which is preliminary data.</text>
</comment>
<evidence type="ECO:0000256" key="1">
    <source>
        <dbReference type="SAM" id="SignalP"/>
    </source>
</evidence>
<sequence length="272" mass="28116">MRITTCLLPVLAATAALAGCSGGSGGSDPGQGAGDRPDIPLAGTYWTIDGLTLDGAEKAAPSPTMYVEFTPDAKVRGNPDCNGFGADLTIDGDTITAKQLPSTLKGCGDAVNAFASDFREVFAGRLTARLHDGGDRLTLTAPDGNAIALSERLDAPLEGTEWNVDTLLEGRTATSLPAGATGKPHLTIGIDRTVRGNLGCNTFTAVVKADGDKLTFGRIALTRRMCAAPQNELEQKLYGTLSSGPVTYRIQQRTLTVTAQDGSGFGARVTAG</sequence>
<dbReference type="Gene3D" id="2.40.128.270">
    <property type="match status" value="2"/>
</dbReference>
<protein>
    <submittedName>
        <fullName evidence="3">META domain-containing protein</fullName>
    </submittedName>
</protein>
<keyword evidence="1" id="KW-0732">Signal</keyword>
<proteinExistence type="predicted"/>
<keyword evidence="4" id="KW-1185">Reference proteome</keyword>
<dbReference type="Pfam" id="PF03724">
    <property type="entry name" value="META"/>
    <property type="match status" value="2"/>
</dbReference>
<organism evidence="3 4">
    <name type="scientific">Streptomyces tamarix</name>
    <dbReference type="NCBI Taxonomy" id="3078565"/>
    <lineage>
        <taxon>Bacteria</taxon>
        <taxon>Bacillati</taxon>
        <taxon>Actinomycetota</taxon>
        <taxon>Actinomycetes</taxon>
        <taxon>Kitasatosporales</taxon>
        <taxon>Streptomycetaceae</taxon>
        <taxon>Streptomyces</taxon>
    </lineage>
</organism>
<dbReference type="InterPro" id="IPR053147">
    <property type="entry name" value="Hsp_HslJ-like"/>
</dbReference>
<feature type="domain" description="DUF306" evidence="2">
    <location>
        <begin position="155"/>
        <end position="262"/>
    </location>
</feature>
<name>A0ABU3QNI8_9ACTN</name>
<feature type="domain" description="DUF306" evidence="2">
    <location>
        <begin position="40"/>
        <end position="147"/>
    </location>
</feature>
<evidence type="ECO:0000313" key="3">
    <source>
        <dbReference type="EMBL" id="MDT9684308.1"/>
    </source>
</evidence>
<feature type="signal peptide" evidence="1">
    <location>
        <begin position="1"/>
        <end position="18"/>
    </location>
</feature>
<dbReference type="EMBL" id="JAWCTQ010000025">
    <property type="protein sequence ID" value="MDT9684308.1"/>
    <property type="molecule type" value="Genomic_DNA"/>
</dbReference>
<feature type="chain" id="PRO_5046825755" evidence="1">
    <location>
        <begin position="19"/>
        <end position="272"/>
    </location>
</feature>
<dbReference type="PROSITE" id="PS51257">
    <property type="entry name" value="PROKAR_LIPOPROTEIN"/>
    <property type="match status" value="1"/>
</dbReference>
<accession>A0ABU3QNI8</accession>
<evidence type="ECO:0000259" key="2">
    <source>
        <dbReference type="Pfam" id="PF03724"/>
    </source>
</evidence>
<dbReference type="PANTHER" id="PTHR35535">
    <property type="entry name" value="HEAT SHOCK PROTEIN HSLJ"/>
    <property type="match status" value="1"/>
</dbReference>
<dbReference type="InterPro" id="IPR005184">
    <property type="entry name" value="DUF306_Meta_HslJ"/>
</dbReference>
<dbReference type="Proteomes" id="UP001250181">
    <property type="component" value="Unassembled WGS sequence"/>
</dbReference>
<evidence type="ECO:0000313" key="4">
    <source>
        <dbReference type="Proteomes" id="UP001250181"/>
    </source>
</evidence>
<dbReference type="InterPro" id="IPR038670">
    <property type="entry name" value="HslJ-like_sf"/>
</dbReference>
<dbReference type="PANTHER" id="PTHR35535:SF2">
    <property type="entry name" value="DUF306 DOMAIN-CONTAINING PROTEIN"/>
    <property type="match status" value="1"/>
</dbReference>